<feature type="transmembrane region" description="Helical" evidence="6">
    <location>
        <begin position="394"/>
        <end position="412"/>
    </location>
</feature>
<reference evidence="7 8" key="1">
    <citation type="journal article" date="2017" name="ISME J.">
        <title>Energy and carbon metabolisms in a deep terrestrial subsurface fluid microbial community.</title>
        <authorList>
            <person name="Momper L."/>
            <person name="Jungbluth S.P."/>
            <person name="Lee M.D."/>
            <person name="Amend J.P."/>
        </authorList>
    </citation>
    <scope>NUCLEOTIDE SEQUENCE [LARGE SCALE GENOMIC DNA]</scope>
    <source>
        <strain evidence="7">SURF_46</strain>
    </source>
</reference>
<feature type="transmembrane region" description="Helical" evidence="6">
    <location>
        <begin position="148"/>
        <end position="168"/>
    </location>
</feature>
<proteinExistence type="predicted"/>
<evidence type="ECO:0000256" key="5">
    <source>
        <dbReference type="ARBA" id="ARBA00023136"/>
    </source>
</evidence>
<feature type="transmembrane region" description="Helical" evidence="6">
    <location>
        <begin position="12"/>
        <end position="33"/>
    </location>
</feature>
<feature type="transmembrane region" description="Helical" evidence="6">
    <location>
        <begin position="79"/>
        <end position="101"/>
    </location>
</feature>
<evidence type="ECO:0000256" key="1">
    <source>
        <dbReference type="ARBA" id="ARBA00004651"/>
    </source>
</evidence>
<dbReference type="Proteomes" id="UP000265540">
    <property type="component" value="Unassembled WGS sequence"/>
</dbReference>
<keyword evidence="4 6" id="KW-1133">Transmembrane helix</keyword>
<evidence type="ECO:0000313" key="7">
    <source>
        <dbReference type="EMBL" id="RJR26414.1"/>
    </source>
</evidence>
<feature type="transmembrane region" description="Helical" evidence="6">
    <location>
        <begin position="419"/>
        <end position="439"/>
    </location>
</feature>
<keyword evidence="5 6" id="KW-0472">Membrane</keyword>
<protein>
    <recommendedName>
        <fullName evidence="9">Polysaccharide biosynthesis protein C-terminal domain-containing protein</fullName>
    </recommendedName>
</protein>
<dbReference type="InterPro" id="IPR050833">
    <property type="entry name" value="Poly_Biosynth_Transport"/>
</dbReference>
<sequence length="486" mass="54358">MRDLGKWQFISFVSRAVAMVIGIVQSFVIIRILTVSEWGLVQLAVSIGGALGIYQHLGLASASTREISSAKNDSEIFKIFVTSLFIRYVVTLPIAFLLFIFAGKIANDLYSHPELTLPLKIYAVSLVFQGMQSITNSVISGTKRFRQLFSYQVIIAFISLLIYIPLIYKFRIDGYFYAFMLFNIVNSVILGIIAFAPIKGSLKIPTKKDFTRLLKEIFSISLGIYLVKILTTNWEKLGPNMLGLYNSPEVIAMFSFAVLYSKKILSISDSVTDVSLPVLSEKFTQDISEFKNTFVKNFDKVFSLIILAATYAAYWAPEIIEIVVGGDKYQGAYVLIPPILLAFVVYSLLDIAKSSILIPAKLTKHMVASFFVLLLVTGIAFALSNSYFGYLTSMSWAMAVGGITALIYLVFMVKRKLNFIFFGIDHIVLLFQSFVIGWAGIHSMLLLKALAFVPLLVLSLYAVKIPGYFVFNDIIFIKKFVKAKND</sequence>
<evidence type="ECO:0000256" key="3">
    <source>
        <dbReference type="ARBA" id="ARBA00022692"/>
    </source>
</evidence>
<feature type="transmembrane region" description="Helical" evidence="6">
    <location>
        <begin position="174"/>
        <end position="198"/>
    </location>
</feature>
<accession>A0A3A4ZAS6</accession>
<feature type="transmembrane region" description="Helical" evidence="6">
    <location>
        <begin position="242"/>
        <end position="260"/>
    </location>
</feature>
<evidence type="ECO:0008006" key="9">
    <source>
        <dbReference type="Google" id="ProtNLM"/>
    </source>
</evidence>
<gene>
    <name evidence="7" type="ORF">C4561_05485</name>
</gene>
<dbReference type="EMBL" id="QZJF01000022">
    <property type="protein sequence ID" value="RJR26414.1"/>
    <property type="molecule type" value="Genomic_DNA"/>
</dbReference>
<keyword evidence="2" id="KW-1003">Cell membrane</keyword>
<dbReference type="AlphaFoldDB" id="A0A3A4ZAS6"/>
<organism evidence="7 8">
    <name type="scientific">candidate division WWE3 bacterium</name>
    <dbReference type="NCBI Taxonomy" id="2053526"/>
    <lineage>
        <taxon>Bacteria</taxon>
        <taxon>Katanobacteria</taxon>
    </lineage>
</organism>
<feature type="transmembrane region" description="Helical" evidence="6">
    <location>
        <begin position="329"/>
        <end position="349"/>
    </location>
</feature>
<feature type="transmembrane region" description="Helical" evidence="6">
    <location>
        <begin position="445"/>
        <end position="463"/>
    </location>
</feature>
<comment type="subcellular location">
    <subcellularLocation>
        <location evidence="1">Cell membrane</location>
        <topology evidence="1">Multi-pass membrane protein</topology>
    </subcellularLocation>
</comment>
<evidence type="ECO:0000256" key="6">
    <source>
        <dbReference type="SAM" id="Phobius"/>
    </source>
</evidence>
<feature type="transmembrane region" description="Helical" evidence="6">
    <location>
        <begin position="39"/>
        <end position="59"/>
    </location>
</feature>
<comment type="caution">
    <text evidence="7">The sequence shown here is derived from an EMBL/GenBank/DDBJ whole genome shotgun (WGS) entry which is preliminary data.</text>
</comment>
<dbReference type="PANTHER" id="PTHR30250:SF11">
    <property type="entry name" value="O-ANTIGEN TRANSPORTER-RELATED"/>
    <property type="match status" value="1"/>
</dbReference>
<dbReference type="GO" id="GO:0005886">
    <property type="term" value="C:plasma membrane"/>
    <property type="evidence" value="ECO:0007669"/>
    <property type="project" value="UniProtKB-SubCell"/>
</dbReference>
<feature type="transmembrane region" description="Helical" evidence="6">
    <location>
        <begin position="301"/>
        <end position="317"/>
    </location>
</feature>
<name>A0A3A4ZAS6_UNCKA</name>
<evidence type="ECO:0000256" key="2">
    <source>
        <dbReference type="ARBA" id="ARBA00022475"/>
    </source>
</evidence>
<keyword evidence="3 6" id="KW-0812">Transmembrane</keyword>
<dbReference type="Pfam" id="PF13440">
    <property type="entry name" value="Polysacc_synt_3"/>
    <property type="match status" value="1"/>
</dbReference>
<evidence type="ECO:0000313" key="8">
    <source>
        <dbReference type="Proteomes" id="UP000265540"/>
    </source>
</evidence>
<dbReference type="PANTHER" id="PTHR30250">
    <property type="entry name" value="PST FAMILY PREDICTED COLANIC ACID TRANSPORTER"/>
    <property type="match status" value="1"/>
</dbReference>
<evidence type="ECO:0000256" key="4">
    <source>
        <dbReference type="ARBA" id="ARBA00022989"/>
    </source>
</evidence>
<feature type="transmembrane region" description="Helical" evidence="6">
    <location>
        <begin position="370"/>
        <end position="388"/>
    </location>
</feature>